<evidence type="ECO:0000259" key="2">
    <source>
        <dbReference type="SMART" id="SM00306"/>
    </source>
</evidence>
<dbReference type="PANTHER" id="PTHR32305">
    <property type="match status" value="1"/>
</dbReference>
<dbReference type="InterPro" id="IPR030934">
    <property type="entry name" value="Intein_C"/>
</dbReference>
<dbReference type="InterPro" id="IPR003587">
    <property type="entry name" value="Hint_dom_N"/>
</dbReference>
<dbReference type="SUPFAM" id="SSF51294">
    <property type="entry name" value="Hedgehog/intein (Hint) domain"/>
    <property type="match status" value="1"/>
</dbReference>
<name>A0A3B0Y2R6_9ZZZZ</name>
<dbReference type="NCBIfam" id="TIGR03696">
    <property type="entry name" value="Rhs_assc_core"/>
    <property type="match status" value="1"/>
</dbReference>
<gene>
    <name evidence="3" type="ORF">MNBD_GAMMA08-1242</name>
</gene>
<feature type="non-terminal residue" evidence="3">
    <location>
        <position position="1"/>
    </location>
</feature>
<dbReference type="AlphaFoldDB" id="A0A3B0Y2R6"/>
<dbReference type="Pfam" id="PF07591">
    <property type="entry name" value="PT-HINT"/>
    <property type="match status" value="1"/>
</dbReference>
<evidence type="ECO:0000313" key="3">
    <source>
        <dbReference type="EMBL" id="VAW62716.1"/>
    </source>
</evidence>
<reference evidence="3" key="1">
    <citation type="submission" date="2018-06" db="EMBL/GenBank/DDBJ databases">
        <authorList>
            <person name="Zhirakovskaya E."/>
        </authorList>
    </citation>
    <scope>NUCLEOTIDE SEQUENCE</scope>
</reference>
<feature type="compositionally biased region" description="Polar residues" evidence="1">
    <location>
        <begin position="436"/>
        <end position="451"/>
    </location>
</feature>
<accession>A0A3B0Y2R6</accession>
<dbReference type="CDD" id="cd00081">
    <property type="entry name" value="Hint"/>
    <property type="match status" value="1"/>
</dbReference>
<sequence>VETLDATDQVTKTLEFSYDPFGRRFSKSVDGTLKRYVYSGDNIIAIVDNGGNTLSTFNTLGVDRPLSITTGANTYYYHRDHQGSIISLSDSGGNNIETYAYDAYGVTSKTTSAVTGNPFAFTGREFDDDDLYYYRARYYDPQSQRFISQDPIEFSAGDYNFYRYVFNNPVNLTDPSGEIVPLLFGLYALIETGLSIYDAYDTARTLLDPCASGTDKLVAAGLFLGGLIAPGGGYSKADDIYDAARRACCFVAGTQVQTENGFKNIEDIGLGDRLWSKNIETGEQDWKLVTKIFNEARRDIYEIKLLGIDGFVQKIEATDDHPFYVQGQGWKTTFELVAGDYIETDRQSAMSVISVIDLQRKDFTYNFEVADYHTYYVTERNVLVHNCNVTKGLETRGVRPAPGERTIQGQVDAATQAGNPTVQRGGQDLFRLRSSGHGQTGATATPQNVRNVSPDGNAFTGKGPDRNVTPRDIRELHKAQTGQGTSTIRTRSGR</sequence>
<dbReference type="InterPro" id="IPR006141">
    <property type="entry name" value="Intein_N"/>
</dbReference>
<dbReference type="InterPro" id="IPR022385">
    <property type="entry name" value="Rhs_assc_core"/>
</dbReference>
<dbReference type="InterPro" id="IPR036844">
    <property type="entry name" value="Hint_dom_sf"/>
</dbReference>
<dbReference type="Gene3D" id="2.180.10.10">
    <property type="entry name" value="RHS repeat-associated core"/>
    <property type="match status" value="1"/>
</dbReference>
<evidence type="ECO:0000256" key="1">
    <source>
        <dbReference type="SAM" id="MobiDB-lite"/>
    </source>
</evidence>
<dbReference type="EMBL" id="UOFH01000224">
    <property type="protein sequence ID" value="VAW62716.1"/>
    <property type="molecule type" value="Genomic_DNA"/>
</dbReference>
<feature type="domain" description="Hint" evidence="2">
    <location>
        <begin position="247"/>
        <end position="346"/>
    </location>
</feature>
<dbReference type="GO" id="GO:0016539">
    <property type="term" value="P:intein-mediated protein splicing"/>
    <property type="evidence" value="ECO:0007669"/>
    <property type="project" value="InterPro"/>
</dbReference>
<feature type="region of interest" description="Disordered" evidence="1">
    <location>
        <begin position="431"/>
        <end position="469"/>
    </location>
</feature>
<dbReference type="InterPro" id="IPR050708">
    <property type="entry name" value="T6SS_VgrG/RHS"/>
</dbReference>
<dbReference type="PROSITE" id="PS50817">
    <property type="entry name" value="INTEIN_N_TER"/>
    <property type="match status" value="1"/>
</dbReference>
<protein>
    <recommendedName>
        <fullName evidence="2">Hint domain-containing protein</fullName>
    </recommendedName>
</protein>
<dbReference type="SMART" id="SM00306">
    <property type="entry name" value="HintN"/>
    <property type="match status" value="1"/>
</dbReference>
<organism evidence="3">
    <name type="scientific">hydrothermal vent metagenome</name>
    <dbReference type="NCBI Taxonomy" id="652676"/>
    <lineage>
        <taxon>unclassified sequences</taxon>
        <taxon>metagenomes</taxon>
        <taxon>ecological metagenomes</taxon>
    </lineage>
</organism>
<dbReference type="PANTHER" id="PTHR32305:SF15">
    <property type="entry name" value="PROTEIN RHSA-RELATED"/>
    <property type="match status" value="1"/>
</dbReference>
<dbReference type="Gene3D" id="2.170.16.10">
    <property type="entry name" value="Hedgehog/Intein (Hint) domain"/>
    <property type="match status" value="1"/>
</dbReference>
<proteinExistence type="predicted"/>
<dbReference type="PROSITE" id="PS50818">
    <property type="entry name" value="INTEIN_C_TER"/>
    <property type="match status" value="1"/>
</dbReference>